<gene>
    <name evidence="2" type="ORF">C8D74_10457</name>
</gene>
<accession>A0A4R8EZE4</accession>
<dbReference type="InterPro" id="IPR021124">
    <property type="entry name" value="CRISPR-assoc_prot_Cas5"/>
</dbReference>
<dbReference type="InterPro" id="IPR013422">
    <property type="entry name" value="CRISPR-assoc_prot_Cas5_N"/>
</dbReference>
<evidence type="ECO:0000313" key="2">
    <source>
        <dbReference type="EMBL" id="TDX16238.1"/>
    </source>
</evidence>
<dbReference type="NCBIfam" id="TIGR01895">
    <property type="entry name" value="cas_Cas5t"/>
    <property type="match status" value="1"/>
</dbReference>
<dbReference type="GO" id="GO:0051607">
    <property type="term" value="P:defense response to virus"/>
    <property type="evidence" value="ECO:0007669"/>
    <property type="project" value="UniProtKB-KW"/>
</dbReference>
<reference evidence="2 3" key="1">
    <citation type="submission" date="2019-03" db="EMBL/GenBank/DDBJ databases">
        <title>Genomic Encyclopedia of Type Strains, Phase IV (KMG-IV): sequencing the most valuable type-strain genomes for metagenomic binning, comparative biology and taxonomic classification.</title>
        <authorList>
            <person name="Goeker M."/>
        </authorList>
    </citation>
    <scope>NUCLEOTIDE SEQUENCE [LARGE SCALE GENOMIC DNA]</scope>
    <source>
        <strain evidence="2 3">DSM 13575</strain>
    </source>
</reference>
<evidence type="ECO:0000313" key="3">
    <source>
        <dbReference type="Proteomes" id="UP000294817"/>
    </source>
</evidence>
<dbReference type="Pfam" id="PF09704">
    <property type="entry name" value="Cas_Cas5d"/>
    <property type="match status" value="1"/>
</dbReference>
<keyword evidence="1" id="KW-0051">Antiviral defense</keyword>
<evidence type="ECO:0000256" key="1">
    <source>
        <dbReference type="ARBA" id="ARBA00023118"/>
    </source>
</evidence>
<comment type="caution">
    <text evidence="2">The sequence shown here is derived from an EMBL/GenBank/DDBJ whole genome shotgun (WGS) entry which is preliminary data.</text>
</comment>
<dbReference type="RefSeq" id="WP_103875886.1">
    <property type="nucleotide sequence ID" value="NZ_SODZ01000004.1"/>
</dbReference>
<organism evidence="2 3">
    <name type="scientific">Petrotoga sibirica</name>
    <dbReference type="NCBI Taxonomy" id="156202"/>
    <lineage>
        <taxon>Bacteria</taxon>
        <taxon>Thermotogati</taxon>
        <taxon>Thermotogota</taxon>
        <taxon>Thermotogae</taxon>
        <taxon>Petrotogales</taxon>
        <taxon>Petrotogaceae</taxon>
        <taxon>Petrotoga</taxon>
    </lineage>
</organism>
<name>A0A4R8EZE4_9BACT</name>
<protein>
    <submittedName>
        <fullName evidence="2">CRISPR-associated protein Cas5t</fullName>
    </submittedName>
</protein>
<keyword evidence="3" id="KW-1185">Reference proteome</keyword>
<dbReference type="NCBIfam" id="TIGR02593">
    <property type="entry name" value="CRISPR_cas5"/>
    <property type="match status" value="1"/>
</dbReference>
<dbReference type="EMBL" id="SODZ01000004">
    <property type="protein sequence ID" value="TDX16238.1"/>
    <property type="molecule type" value="Genomic_DNA"/>
</dbReference>
<dbReference type="Proteomes" id="UP000294817">
    <property type="component" value="Unassembled WGS sequence"/>
</dbReference>
<sequence>MKVLKFELYQPAALYRIPYSQSRWLTYISPPYSTIIGFFCNILGEKSLISSFLQSTNYIAVYSKFLSKSKSYSWLRNLSKNRVHVETEHIGSQSPIILEELNDVHLNIYLYSEQKDFYGKLIQNSSLPEKWLHHLHLGRSEDWAQINNIKVIDVVKRPIYGRLEGSTWVANPNDSLYETEENSHYKEFYSKLASAENLISSLYEIKKISFKSDNKLKVNYVRNFNYIPSKLIYNNDLPYSTTKNYEFYIDDDVPLFFTKIKKR</sequence>
<dbReference type="AlphaFoldDB" id="A0A4R8EZE4"/>
<proteinExistence type="predicted"/>
<dbReference type="GO" id="GO:0043571">
    <property type="term" value="P:maintenance of CRISPR repeat elements"/>
    <property type="evidence" value="ECO:0007669"/>
    <property type="project" value="InterPro"/>
</dbReference>
<dbReference type="InterPro" id="IPR013337">
    <property type="entry name" value="CRISPR-assoc_prot_Cas5_Tneap"/>
</dbReference>